<feature type="compositionally biased region" description="Acidic residues" evidence="4">
    <location>
        <begin position="496"/>
        <end position="513"/>
    </location>
</feature>
<evidence type="ECO:0000313" key="7">
    <source>
        <dbReference type="Proteomes" id="UP000053110"/>
    </source>
</evidence>
<comment type="similarity">
    <text evidence="1">Belongs to the heat shock protein 70 family.</text>
</comment>
<dbReference type="GO" id="GO:0005829">
    <property type="term" value="C:cytosol"/>
    <property type="evidence" value="ECO:0007669"/>
    <property type="project" value="TreeGrafter"/>
</dbReference>
<dbReference type="GO" id="GO:0140662">
    <property type="term" value="F:ATP-dependent protein folding chaperone"/>
    <property type="evidence" value="ECO:0007669"/>
    <property type="project" value="InterPro"/>
</dbReference>
<proteinExistence type="inferred from homology"/>
<evidence type="ECO:0000256" key="2">
    <source>
        <dbReference type="ARBA" id="ARBA00022741"/>
    </source>
</evidence>
<dbReference type="Gene3D" id="3.90.640.10">
    <property type="entry name" value="Actin, Chain A, domain 4"/>
    <property type="match status" value="1"/>
</dbReference>
<dbReference type="SUPFAM" id="SSF53067">
    <property type="entry name" value="Actin-like ATPase domain"/>
    <property type="match status" value="2"/>
</dbReference>
<dbReference type="GO" id="GO:0005524">
    <property type="term" value="F:ATP binding"/>
    <property type="evidence" value="ECO:0007669"/>
    <property type="project" value="UniProtKB-KW"/>
</dbReference>
<dbReference type="Gene3D" id="3.30.420.40">
    <property type="match status" value="2"/>
</dbReference>
<dbReference type="OrthoDB" id="29851at2759"/>
<dbReference type="HOGENOM" id="CLU_005965_0_3_1"/>
<dbReference type="InterPro" id="IPR013126">
    <property type="entry name" value="Hsp_70_fam"/>
</dbReference>
<dbReference type="Proteomes" id="UP000053110">
    <property type="component" value="Unassembled WGS sequence"/>
</dbReference>
<evidence type="ECO:0000256" key="1">
    <source>
        <dbReference type="ARBA" id="ARBA00007381"/>
    </source>
</evidence>
<dbReference type="Gene3D" id="3.30.30.30">
    <property type="match status" value="1"/>
</dbReference>
<feature type="region of interest" description="Disordered" evidence="4">
    <location>
        <begin position="483"/>
        <end position="514"/>
    </location>
</feature>
<evidence type="ECO:0000256" key="3">
    <source>
        <dbReference type="ARBA" id="ARBA00022840"/>
    </source>
</evidence>
<dbReference type="PANTHER" id="PTHR45639:SF32">
    <property type="entry name" value="HEAT SHOCK PROTEIN PDR13"/>
    <property type="match status" value="1"/>
</dbReference>
<evidence type="ECO:0000313" key="6">
    <source>
        <dbReference type="EMBL" id="SUZ07766.1"/>
    </source>
</evidence>
<sequence length="575" mass="61840">MAQEDVTSAVSGERNVIGIALGNCYGSIACINSEGKAVVIANEDGDRQIPAILSYVEGEEYSGQQAKQQLIRNGSNTVAYFRDFLGQDFESIDRSNGRASAQPLKHEDTIAFKIKDKVGDEESLLSIHEIVTRQIRRLVQSASDYTGKQIDAAVITIPTNFNEGQKAAMIRAANNAGIQVLQFIHEPLAALSAYDARPGTELSDKNVIVADLGGTRSDVAVISSRAGMYTILATAHKHVGGEDLDKVLQDHFAKEFIKWNGQDADPRNNARSLSKLKLEAEATKKALSIGTNASFSVESLNIGVDFSSTINRLRYETIARSVLEQFNKLVLEAVEKAGLDVLDVDEVILSGGTSHTPKIASNMRNVFTCPKTVILAPSITPTAINPSELHARGAALQASLLKDYTEQEVDSMMHESVLARAHLSKAIGVLSISNDVEEGTFIPIILPETGVPVRRTIQIAAPSAGGDVLIAIAEGDSSIKVTKPEAKAKTNGGSTDGDDESEEDEEDEDEDEELREKIWKASKIIGHAAIRGVQKAGKIEITLSISDDLKITITARELGAKSSIIRGMAQLDISP</sequence>
<reference evidence="7" key="1">
    <citation type="journal article" date="2013" name="Nat. Genet.">
        <title>The wheat powdery mildew genome shows the unique evolution of an obligate biotroph.</title>
        <authorList>
            <person name="Wicker T."/>
            <person name="Oberhaensli S."/>
            <person name="Parlange F."/>
            <person name="Buchmann J.P."/>
            <person name="Shatalina M."/>
            <person name="Roffler S."/>
            <person name="Ben-David R."/>
            <person name="Dolezel J."/>
            <person name="Simkova H."/>
            <person name="Schulze-Lefert P."/>
            <person name="Spanu P.D."/>
            <person name="Bruggmann R."/>
            <person name="Amselem J."/>
            <person name="Quesneville H."/>
            <person name="Ver Loren van Themaat E."/>
            <person name="Paape T."/>
            <person name="Shimizu K.K."/>
            <person name="Keller B."/>
        </authorList>
    </citation>
    <scope>NUCLEOTIDE SEQUENCE [LARGE SCALE GENOMIC DNA]</scope>
    <source>
        <strain evidence="7">96224</strain>
    </source>
</reference>
<dbReference type="GO" id="GO:0005634">
    <property type="term" value="C:nucleus"/>
    <property type="evidence" value="ECO:0007669"/>
    <property type="project" value="TreeGrafter"/>
</dbReference>
<dbReference type="AlphaFoldDB" id="A0A061HR50"/>
<organism evidence="6">
    <name type="scientific">Blumeria graminis f. sp. tritici 96224</name>
    <dbReference type="NCBI Taxonomy" id="1268274"/>
    <lineage>
        <taxon>Eukaryota</taxon>
        <taxon>Fungi</taxon>
        <taxon>Dikarya</taxon>
        <taxon>Ascomycota</taxon>
        <taxon>Pezizomycotina</taxon>
        <taxon>Leotiomycetes</taxon>
        <taxon>Erysiphales</taxon>
        <taxon>Erysiphaceae</taxon>
        <taxon>Blumeria</taxon>
    </lineage>
</organism>
<keyword evidence="2" id="KW-0547">Nucleotide-binding</keyword>
<evidence type="ECO:0000256" key="4">
    <source>
        <dbReference type="SAM" id="MobiDB-lite"/>
    </source>
</evidence>
<name>A0A061HR50_BLUGR</name>
<dbReference type="EMBL" id="KE374415">
    <property type="protein sequence ID" value="EPQ66911.1"/>
    <property type="molecule type" value="Genomic_DNA"/>
</dbReference>
<evidence type="ECO:0000313" key="5">
    <source>
        <dbReference type="EMBL" id="EPQ66911.1"/>
    </source>
</evidence>
<dbReference type="PANTHER" id="PTHR45639">
    <property type="entry name" value="HSC70CB, ISOFORM G-RELATED"/>
    <property type="match status" value="1"/>
</dbReference>
<reference evidence="6" key="3">
    <citation type="submission" date="2018-07" db="EMBL/GenBank/DDBJ databases">
        <authorList>
            <person name="Quirk P.G."/>
            <person name="Krulwich T.A."/>
        </authorList>
    </citation>
    <scope>NUCLEOTIDE SEQUENCE</scope>
    <source>
        <strain evidence="6">96224</strain>
    </source>
</reference>
<gene>
    <name evidence="5" type="ORF">BGT96224_629</name>
    <name evidence="6" type="ORF">BGT96224V2_LOCUS736</name>
</gene>
<keyword evidence="3" id="KW-0067">ATP-binding</keyword>
<dbReference type="InterPro" id="IPR043129">
    <property type="entry name" value="ATPase_NBD"/>
</dbReference>
<accession>A0A061HR50</accession>
<dbReference type="PRINTS" id="PR00301">
    <property type="entry name" value="HEATSHOCK70"/>
</dbReference>
<reference evidence="5" key="2">
    <citation type="submission" date="2013-01" db="EMBL/GenBank/DDBJ databases">
        <title>The wheat powdery mildew genome reveals unique evolution of an obligate biotroph.</title>
        <authorList>
            <person name="Oberhaensli S."/>
            <person name="Wicker T."/>
            <person name="Keller B."/>
        </authorList>
    </citation>
    <scope>NUCLEOTIDE SEQUENCE</scope>
    <source>
        <strain evidence="5">96224</strain>
    </source>
</reference>
<dbReference type="FunFam" id="3.90.640.10:FF:000010">
    <property type="entry name" value="heat shock 70 kDa protein 14"/>
    <property type="match status" value="1"/>
</dbReference>
<protein>
    <submittedName>
        <fullName evidence="6">Bgt-629</fullName>
    </submittedName>
    <submittedName>
        <fullName evidence="5">Hsp70 protein</fullName>
    </submittedName>
</protein>
<dbReference type="EMBL" id="UIGY01000001">
    <property type="protein sequence ID" value="SUZ07766.1"/>
    <property type="molecule type" value="Genomic_DNA"/>
</dbReference>
<dbReference type="Pfam" id="PF00012">
    <property type="entry name" value="HSP70"/>
    <property type="match status" value="1"/>
</dbReference>